<gene>
    <name evidence="2" type="ORF">UFOPK2366_00603</name>
</gene>
<dbReference type="AlphaFoldDB" id="A0A6J6NNE4"/>
<evidence type="ECO:0000313" key="2">
    <source>
        <dbReference type="EMBL" id="CAB4688271.1"/>
    </source>
</evidence>
<sequence>MRSATLSRRCSQLSRYSRVGALARWWARASRGDSVAWVGASIRPATAAARSVPSARSASSATTTRVPTPSTFVATSDARLVLPIPPGPSTVTNLTRVSNAASPSTSWPRPTKLLARCGIVARRMLLGASEGGAVGVRWWRRIATSSSDSRGVGSTPNSLSRWSRKVAYTASASGCRPRRYSVSISNAADDSRSGRSMRTSRSVMIAASTFPAKIADSARASSKPTRSSRACSRAAMASMSSMSTKGSPVYNARNSSIAAGCSEVLSSAIAARQ</sequence>
<organism evidence="2">
    <name type="scientific">freshwater metagenome</name>
    <dbReference type="NCBI Taxonomy" id="449393"/>
    <lineage>
        <taxon>unclassified sequences</taxon>
        <taxon>metagenomes</taxon>
        <taxon>ecological metagenomes</taxon>
    </lineage>
</organism>
<proteinExistence type="predicted"/>
<evidence type="ECO:0000256" key="1">
    <source>
        <dbReference type="SAM" id="MobiDB-lite"/>
    </source>
</evidence>
<reference evidence="2" key="1">
    <citation type="submission" date="2020-05" db="EMBL/GenBank/DDBJ databases">
        <authorList>
            <person name="Chiriac C."/>
            <person name="Salcher M."/>
            <person name="Ghai R."/>
            <person name="Kavagutti S V."/>
        </authorList>
    </citation>
    <scope>NUCLEOTIDE SEQUENCE</scope>
</reference>
<dbReference type="EMBL" id="CAEZXM010000088">
    <property type="protein sequence ID" value="CAB4688271.1"/>
    <property type="molecule type" value="Genomic_DNA"/>
</dbReference>
<feature type="region of interest" description="Disordered" evidence="1">
    <location>
        <begin position="49"/>
        <end position="69"/>
    </location>
</feature>
<accession>A0A6J6NNE4</accession>
<protein>
    <submittedName>
        <fullName evidence="2">Unannotated protein</fullName>
    </submittedName>
</protein>
<name>A0A6J6NNE4_9ZZZZ</name>